<evidence type="ECO:0000313" key="2">
    <source>
        <dbReference type="EMBL" id="EWM21784.1"/>
    </source>
</evidence>
<feature type="compositionally biased region" description="Basic and acidic residues" evidence="1">
    <location>
        <begin position="187"/>
        <end position="202"/>
    </location>
</feature>
<reference evidence="2 3" key="1">
    <citation type="journal article" date="2014" name="Mol. Plant">
        <title>Chromosome Scale Genome Assembly and Transcriptome Profiling of Nannochloropsis gaditana in Nitrogen Depletion.</title>
        <authorList>
            <person name="Corteggiani Carpinelli E."/>
            <person name="Telatin A."/>
            <person name="Vitulo N."/>
            <person name="Forcato C."/>
            <person name="D'Angelo M."/>
            <person name="Schiavon R."/>
            <person name="Vezzi A."/>
            <person name="Giacometti G.M."/>
            <person name="Morosinotto T."/>
            <person name="Valle G."/>
        </authorList>
    </citation>
    <scope>NUCLEOTIDE SEQUENCE [LARGE SCALE GENOMIC DNA]</scope>
    <source>
        <strain evidence="2 3">B-31</strain>
    </source>
</reference>
<dbReference type="GO" id="GO:0042023">
    <property type="term" value="P:DNA endoreduplication"/>
    <property type="evidence" value="ECO:0007669"/>
    <property type="project" value="InterPro"/>
</dbReference>
<name>W7TM28_9STRA</name>
<dbReference type="Proteomes" id="UP000019335">
    <property type="component" value="Unassembled WGS sequence"/>
</dbReference>
<keyword evidence="2" id="KW-0238">DNA-binding</keyword>
<organism evidence="2 3">
    <name type="scientific">Nannochloropsis gaditana</name>
    <dbReference type="NCBI Taxonomy" id="72520"/>
    <lineage>
        <taxon>Eukaryota</taxon>
        <taxon>Sar</taxon>
        <taxon>Stramenopiles</taxon>
        <taxon>Ochrophyta</taxon>
        <taxon>Eustigmatophyceae</taxon>
        <taxon>Eustigmatales</taxon>
        <taxon>Monodopsidaceae</taxon>
        <taxon>Nannochloropsis</taxon>
    </lineage>
</organism>
<proteinExistence type="predicted"/>
<gene>
    <name evidence="2" type="ORF">Naga_100065g8</name>
</gene>
<feature type="region of interest" description="Disordered" evidence="1">
    <location>
        <begin position="159"/>
        <end position="221"/>
    </location>
</feature>
<evidence type="ECO:0000256" key="1">
    <source>
        <dbReference type="SAM" id="MobiDB-lite"/>
    </source>
</evidence>
<dbReference type="PANTHER" id="PTHR35698">
    <property type="entry name" value="DNA-BINDING PROTEIN RHL1"/>
    <property type="match status" value="1"/>
</dbReference>
<feature type="compositionally biased region" description="Basic and acidic residues" evidence="1">
    <location>
        <begin position="212"/>
        <end position="221"/>
    </location>
</feature>
<keyword evidence="3" id="KW-1185">Reference proteome</keyword>
<evidence type="ECO:0000313" key="3">
    <source>
        <dbReference type="Proteomes" id="UP000019335"/>
    </source>
</evidence>
<dbReference type="OrthoDB" id="205699at2759"/>
<dbReference type="PANTHER" id="PTHR35698:SF2">
    <property type="entry name" value="DNA-BINDING PROTEIN RHL1"/>
    <property type="match status" value="1"/>
</dbReference>
<dbReference type="EMBL" id="AZIL01002361">
    <property type="protein sequence ID" value="EWM21784.1"/>
    <property type="molecule type" value="Genomic_DNA"/>
</dbReference>
<sequence>MPSINNSKASKADDDPALVELRDAEARVEHVLTKKPVNLDAAKLVPSSIRVKDLRRWDGCDIVRKGAKKTRYVFLLPAIMTITQAGGKLGTIALMDTETPVLYLDFPQGRMKCQGRIVRPEVRLLPLAFEGKRSVTCKDLVNTLVVFSKVWWIGTEKENPEEKPWPFPKEMNFQVEGPQAGEALGGTRKEGGGREREGKEAVGEVEGPGGGGDRRGRQSRL</sequence>
<dbReference type="InterPro" id="IPR038859">
    <property type="entry name" value="RHL1"/>
</dbReference>
<accession>W7TM28</accession>
<dbReference type="GO" id="GO:0003677">
    <property type="term" value="F:DNA binding"/>
    <property type="evidence" value="ECO:0007669"/>
    <property type="project" value="UniProtKB-KW"/>
</dbReference>
<protein>
    <submittedName>
        <fullName evidence="2">Dna-binding protein rhl1</fullName>
    </submittedName>
</protein>
<comment type="caution">
    <text evidence="2">The sequence shown here is derived from an EMBL/GenBank/DDBJ whole genome shotgun (WGS) entry which is preliminary data.</text>
</comment>
<dbReference type="AlphaFoldDB" id="W7TM28"/>